<feature type="compositionally biased region" description="Polar residues" evidence="22">
    <location>
        <begin position="165"/>
        <end position="186"/>
    </location>
</feature>
<dbReference type="GO" id="GO:0042383">
    <property type="term" value="C:sarcolemma"/>
    <property type="evidence" value="ECO:0007669"/>
    <property type="project" value="UniProtKB-SubCell"/>
</dbReference>
<dbReference type="Pfam" id="PF00130">
    <property type="entry name" value="C1_1"/>
    <property type="match status" value="2"/>
</dbReference>
<evidence type="ECO:0000256" key="17">
    <source>
        <dbReference type="ARBA" id="ARBA00022833"/>
    </source>
</evidence>
<evidence type="ECO:0000256" key="6">
    <source>
        <dbReference type="ARBA" id="ARBA00022443"/>
    </source>
</evidence>
<keyword evidence="20" id="KW-0472">Membrane</keyword>
<keyword evidence="13" id="KW-0677">Repeat</keyword>
<evidence type="ECO:0000256" key="12">
    <source>
        <dbReference type="ARBA" id="ARBA00022723"/>
    </source>
</evidence>
<keyword evidence="8" id="KW-0963">Cytoplasm</keyword>
<dbReference type="GO" id="GO:0005524">
    <property type="term" value="F:ATP binding"/>
    <property type="evidence" value="ECO:0007669"/>
    <property type="project" value="UniProtKB-KW"/>
</dbReference>
<dbReference type="OrthoDB" id="10252171at2759"/>
<dbReference type="GO" id="GO:0007200">
    <property type="term" value="P:phospholipase C-activating G protein-coupled receptor signaling pathway"/>
    <property type="evidence" value="ECO:0007669"/>
    <property type="project" value="TreeGrafter"/>
</dbReference>
<evidence type="ECO:0000256" key="20">
    <source>
        <dbReference type="ARBA" id="ARBA00023136"/>
    </source>
</evidence>
<dbReference type="CDD" id="cd20796">
    <property type="entry name" value="C1_PKD_rpt2"/>
    <property type="match status" value="1"/>
</dbReference>
<keyword evidence="6" id="KW-0728">SH3 domain</keyword>
<dbReference type="PANTHER" id="PTHR22968">
    <property type="entry name" value="PROTEIN KINASE C, MU"/>
    <property type="match status" value="1"/>
</dbReference>
<keyword evidence="25" id="KW-1185">Reference proteome</keyword>
<dbReference type="PANTHER" id="PTHR22968:SF24">
    <property type="entry name" value="SERINE_THREONINE-PROTEIN KINASE"/>
    <property type="match status" value="1"/>
</dbReference>
<keyword evidence="9" id="KW-0723">Serine/threonine-protein kinase</keyword>
<protein>
    <recommendedName>
        <fullName evidence="5">protein kinase C</fullName>
        <ecNumber evidence="5">2.7.11.13</ecNumber>
    </recommendedName>
</protein>
<evidence type="ECO:0000313" key="24">
    <source>
        <dbReference type="EMBL" id="CAD7642766.1"/>
    </source>
</evidence>
<evidence type="ECO:0000256" key="21">
    <source>
        <dbReference type="ARBA" id="ARBA00047272"/>
    </source>
</evidence>
<dbReference type="Proteomes" id="UP000728032">
    <property type="component" value="Unassembled WGS sequence"/>
</dbReference>
<evidence type="ECO:0000256" key="19">
    <source>
        <dbReference type="ARBA" id="ARBA00022842"/>
    </source>
</evidence>
<evidence type="ECO:0000256" key="18">
    <source>
        <dbReference type="ARBA" id="ARBA00022840"/>
    </source>
</evidence>
<dbReference type="FunFam" id="3.30.60.20:FF:000022">
    <property type="entry name" value="SH3 and cysteine-rich domain-containing protein 3 isoform 2"/>
    <property type="match status" value="1"/>
</dbReference>
<dbReference type="Gene3D" id="3.30.60.20">
    <property type="match status" value="2"/>
</dbReference>
<feature type="compositionally biased region" description="Low complexity" evidence="22">
    <location>
        <begin position="209"/>
        <end position="218"/>
    </location>
</feature>
<evidence type="ECO:0000256" key="14">
    <source>
        <dbReference type="ARBA" id="ARBA00022741"/>
    </source>
</evidence>
<dbReference type="InterPro" id="IPR002219">
    <property type="entry name" value="PKC_DAG/PE"/>
</dbReference>
<keyword evidence="12" id="KW-0479">Metal-binding</keyword>
<feature type="compositionally biased region" description="Acidic residues" evidence="22">
    <location>
        <begin position="298"/>
        <end position="307"/>
    </location>
</feature>
<evidence type="ECO:0000256" key="3">
    <source>
        <dbReference type="ARBA" id="ARBA00004496"/>
    </source>
</evidence>
<reference evidence="24" key="1">
    <citation type="submission" date="2020-11" db="EMBL/GenBank/DDBJ databases">
        <authorList>
            <person name="Tran Van P."/>
        </authorList>
    </citation>
    <scope>NUCLEOTIDE SEQUENCE</scope>
</reference>
<evidence type="ECO:0000256" key="2">
    <source>
        <dbReference type="ARBA" id="ARBA00004278"/>
    </source>
</evidence>
<feature type="region of interest" description="Disordered" evidence="22">
    <location>
        <begin position="161"/>
        <end position="186"/>
    </location>
</feature>
<proteinExistence type="inferred from homology"/>
<evidence type="ECO:0000256" key="16">
    <source>
        <dbReference type="ARBA" id="ARBA00022777"/>
    </source>
</evidence>
<evidence type="ECO:0000256" key="11">
    <source>
        <dbReference type="ARBA" id="ARBA00022679"/>
    </source>
</evidence>
<keyword evidence="19" id="KW-0460">Magnesium</keyword>
<evidence type="ECO:0000313" key="25">
    <source>
        <dbReference type="Proteomes" id="UP000728032"/>
    </source>
</evidence>
<comment type="similarity">
    <text evidence="4">Belongs to the protein kinase superfamily. CAMK Ser/Thr protein kinase family. PKD subfamily.</text>
</comment>
<comment type="catalytic activity">
    <reaction evidence="21">
        <text>L-threonyl-[protein] + ATP = O-phospho-L-threonyl-[protein] + ADP + H(+)</text>
        <dbReference type="Rhea" id="RHEA:46608"/>
        <dbReference type="Rhea" id="RHEA-COMP:11060"/>
        <dbReference type="Rhea" id="RHEA-COMP:11605"/>
        <dbReference type="ChEBI" id="CHEBI:15378"/>
        <dbReference type="ChEBI" id="CHEBI:30013"/>
        <dbReference type="ChEBI" id="CHEBI:30616"/>
        <dbReference type="ChEBI" id="CHEBI:61977"/>
        <dbReference type="ChEBI" id="CHEBI:456216"/>
        <dbReference type="EC" id="2.7.11.13"/>
    </reaction>
</comment>
<dbReference type="SUPFAM" id="SSF57889">
    <property type="entry name" value="Cysteine-rich domain"/>
    <property type="match status" value="2"/>
</dbReference>
<sequence>MDPPTLQVPGEVSFFMQSGLIKDIVKVDTSELTLKTLKENACTFIDRKYPDHGLNRLTERLMLFRHDYNSPNMLSPINAASDVTDGALIEIIVSGNSPSESVQIRPHYLVVHSYKAPTFCDFCGEMLFGLVRQGLKCDGCGLNYHKRCAYKIPNNCTHGRRRRSSTYLVPNSPTNESAIHRTTSSGPTLTDEMRFLSISTSPGRDRRFSSTSTSTTSSVQSGRPAWVEKELAGRIRVPHTFNVRNYKLPTVCQHCKKLLKGLFRQGLQCKDCKFNVHKKCVNKIPQDCTGEAPNEYGENPDDDSLEKDDDKNESDLENESSYEKGNGSQEEELQTKLQAVTLVIRNS</sequence>
<dbReference type="InterPro" id="IPR057764">
    <property type="entry name" value="Ubiquitin_PRKD1-3_N"/>
</dbReference>
<keyword evidence="10" id="KW-0597">Phosphoprotein</keyword>
<keyword evidence="16" id="KW-0418">Kinase</keyword>
<dbReference type="PRINTS" id="PR00008">
    <property type="entry name" value="DAGPEDOMAIN"/>
</dbReference>
<evidence type="ECO:0000256" key="10">
    <source>
        <dbReference type="ARBA" id="ARBA00022553"/>
    </source>
</evidence>
<evidence type="ECO:0000256" key="8">
    <source>
        <dbReference type="ARBA" id="ARBA00022490"/>
    </source>
</evidence>
<evidence type="ECO:0000256" key="5">
    <source>
        <dbReference type="ARBA" id="ARBA00012429"/>
    </source>
</evidence>
<dbReference type="EMBL" id="OC916006">
    <property type="protein sequence ID" value="CAD7642766.1"/>
    <property type="molecule type" value="Genomic_DNA"/>
</dbReference>
<name>A0A7R9QEC9_9ACAR</name>
<organism evidence="24">
    <name type="scientific">Oppiella nova</name>
    <dbReference type="NCBI Taxonomy" id="334625"/>
    <lineage>
        <taxon>Eukaryota</taxon>
        <taxon>Metazoa</taxon>
        <taxon>Ecdysozoa</taxon>
        <taxon>Arthropoda</taxon>
        <taxon>Chelicerata</taxon>
        <taxon>Arachnida</taxon>
        <taxon>Acari</taxon>
        <taxon>Acariformes</taxon>
        <taxon>Sarcoptiformes</taxon>
        <taxon>Oribatida</taxon>
        <taxon>Brachypylina</taxon>
        <taxon>Oppioidea</taxon>
        <taxon>Oppiidae</taxon>
        <taxon>Oppiella</taxon>
    </lineage>
</organism>
<feature type="region of interest" description="Disordered" evidence="22">
    <location>
        <begin position="200"/>
        <end position="221"/>
    </location>
</feature>
<dbReference type="FunFam" id="3.30.60.20:FF:000019">
    <property type="entry name" value="Serine/threonine-protein kinase"/>
    <property type="match status" value="1"/>
</dbReference>
<evidence type="ECO:0000256" key="7">
    <source>
        <dbReference type="ARBA" id="ARBA00022475"/>
    </source>
</evidence>
<keyword evidence="14" id="KW-0547">Nucleotide-binding</keyword>
<evidence type="ECO:0000259" key="23">
    <source>
        <dbReference type="PROSITE" id="PS50081"/>
    </source>
</evidence>
<dbReference type="PROSITE" id="PS00479">
    <property type="entry name" value="ZF_DAG_PE_1"/>
    <property type="match status" value="2"/>
</dbReference>
<dbReference type="CDD" id="cd20795">
    <property type="entry name" value="C1_PKD_rpt1"/>
    <property type="match status" value="1"/>
</dbReference>
<dbReference type="SMART" id="SM00109">
    <property type="entry name" value="C1"/>
    <property type="match status" value="2"/>
</dbReference>
<evidence type="ECO:0000256" key="22">
    <source>
        <dbReference type="SAM" id="MobiDB-lite"/>
    </source>
</evidence>
<keyword evidence="18" id="KW-0067">ATP-binding</keyword>
<feature type="domain" description="Phorbol-ester/DAG-type" evidence="23">
    <location>
        <begin position="106"/>
        <end position="156"/>
    </location>
</feature>
<evidence type="ECO:0000256" key="4">
    <source>
        <dbReference type="ARBA" id="ARBA00008582"/>
    </source>
</evidence>
<comment type="subcellular location">
    <subcellularLocation>
        <location evidence="2">Cell membrane</location>
        <location evidence="2">Sarcolemma</location>
        <topology evidence="2">Peripheral membrane protein</topology>
        <orientation evidence="2">Cytoplasmic side</orientation>
    </subcellularLocation>
    <subcellularLocation>
        <location evidence="3">Cytoplasm</location>
    </subcellularLocation>
</comment>
<dbReference type="EC" id="2.7.11.13" evidence="5"/>
<dbReference type="GO" id="GO:0004697">
    <property type="term" value="F:diacylglycerol-dependent serine/threonine kinase activity"/>
    <property type="evidence" value="ECO:0007669"/>
    <property type="project" value="UniProtKB-EC"/>
</dbReference>
<evidence type="ECO:0000256" key="13">
    <source>
        <dbReference type="ARBA" id="ARBA00022737"/>
    </source>
</evidence>
<feature type="region of interest" description="Disordered" evidence="22">
    <location>
        <begin position="287"/>
        <end position="334"/>
    </location>
</feature>
<comment type="cofactor">
    <cofactor evidence="1">
        <name>Mg(2+)</name>
        <dbReference type="ChEBI" id="CHEBI:18420"/>
    </cofactor>
</comment>
<keyword evidence="7" id="KW-1003">Cell membrane</keyword>
<feature type="domain" description="Phorbol-ester/DAG-type" evidence="23">
    <location>
        <begin position="238"/>
        <end position="288"/>
    </location>
</feature>
<dbReference type="GO" id="GO:0035556">
    <property type="term" value="P:intracellular signal transduction"/>
    <property type="evidence" value="ECO:0007669"/>
    <property type="project" value="TreeGrafter"/>
</dbReference>
<dbReference type="AlphaFoldDB" id="A0A7R9QEC9"/>
<evidence type="ECO:0000256" key="1">
    <source>
        <dbReference type="ARBA" id="ARBA00001946"/>
    </source>
</evidence>
<keyword evidence="17" id="KW-0862">Zinc</keyword>
<evidence type="ECO:0000256" key="15">
    <source>
        <dbReference type="ARBA" id="ARBA00022771"/>
    </source>
</evidence>
<dbReference type="InterPro" id="IPR020454">
    <property type="entry name" value="DAG/PE-bd"/>
</dbReference>
<dbReference type="Pfam" id="PF25525">
    <property type="entry name" value="Ubiquitin_PRKD1_N"/>
    <property type="match status" value="1"/>
</dbReference>
<accession>A0A7R9QEC9</accession>
<dbReference type="GO" id="GO:0005829">
    <property type="term" value="C:cytosol"/>
    <property type="evidence" value="ECO:0007669"/>
    <property type="project" value="TreeGrafter"/>
</dbReference>
<dbReference type="GO" id="GO:0008270">
    <property type="term" value="F:zinc ion binding"/>
    <property type="evidence" value="ECO:0007669"/>
    <property type="project" value="UniProtKB-KW"/>
</dbReference>
<gene>
    <name evidence="24" type="ORF">ONB1V03_LOCUS3772</name>
</gene>
<keyword evidence="15" id="KW-0863">Zinc-finger</keyword>
<keyword evidence="11" id="KW-0808">Transferase</keyword>
<dbReference type="EMBL" id="CAJPVJ010001181">
    <property type="protein sequence ID" value="CAG2164213.1"/>
    <property type="molecule type" value="Genomic_DNA"/>
</dbReference>
<dbReference type="PROSITE" id="PS50081">
    <property type="entry name" value="ZF_DAG_PE_2"/>
    <property type="match status" value="2"/>
</dbReference>
<evidence type="ECO:0000256" key="9">
    <source>
        <dbReference type="ARBA" id="ARBA00022527"/>
    </source>
</evidence>
<dbReference type="InterPro" id="IPR046349">
    <property type="entry name" value="C1-like_sf"/>
</dbReference>